<keyword evidence="2" id="KW-0732">Signal</keyword>
<organism evidence="3 4">
    <name type="scientific">Flavobacterium salmonis</name>
    <dbReference type="NCBI Taxonomy" id="2654844"/>
    <lineage>
        <taxon>Bacteria</taxon>
        <taxon>Pseudomonadati</taxon>
        <taxon>Bacteroidota</taxon>
        <taxon>Flavobacteriia</taxon>
        <taxon>Flavobacteriales</taxon>
        <taxon>Flavobacteriaceae</taxon>
        <taxon>Flavobacterium</taxon>
    </lineage>
</organism>
<dbReference type="RefSeq" id="WP_180909503.1">
    <property type="nucleotide sequence ID" value="NZ_CAIJDP010000075.1"/>
</dbReference>
<accession>A0A6V6Z2W1</accession>
<comment type="caution">
    <text evidence="3">The sequence shown here is derived from an EMBL/GenBank/DDBJ whole genome shotgun (WGS) entry which is preliminary data.</text>
</comment>
<keyword evidence="1" id="KW-0175">Coiled coil</keyword>
<sequence>MKNILITALFLFLTLTLKAQTGNNQDSTIDDFKSVVNKQFTKIATGTAFSNLGNFVSVSSDAKSFAIAGSLATKTKSVWGIELSGGATEGAYRLFNNEKLNSNFAGELKYHKLLKIHFAARNSLEVSDIENQISEQKNQFSRDSLSLVNQKELYKIQSDVINSESKVKEQNKHITKIDNLLSVVPIAKRTKDSLEAVRGTILFEIQNNNLNINILKKQLSKIEKDKEDYFSTELENKAQASDKKIRELKQKKLNLDLLGFDITWISFGLKLKNDDIKLFAPNSEYNKQFKDTSFVSQRFSASVSRYRSTSFQNQDVYWSAGVSFDYTTNFNSLAKVEIEERTPVPGNSQQEIRKTINAYQGNYKEGLFAFSLFYDYYRFFGKYNSIFGIHINPAFNYNETVKKPLTNILLGVVVPFGDKEKQTSKINVEIFYSRDDVFNYQNKEIKTSIFGIRATLPITIINNKL</sequence>
<evidence type="ECO:0000313" key="3">
    <source>
        <dbReference type="EMBL" id="CAD0006073.1"/>
    </source>
</evidence>
<dbReference type="AlphaFoldDB" id="A0A6V6Z2W1"/>
<protein>
    <submittedName>
        <fullName evidence="3">Uncharacterized protein</fullName>
    </submittedName>
</protein>
<feature type="coiled-coil region" evidence="1">
    <location>
        <begin position="205"/>
        <end position="251"/>
    </location>
</feature>
<dbReference type="Proteomes" id="UP000530060">
    <property type="component" value="Unassembled WGS sequence"/>
</dbReference>
<gene>
    <name evidence="3" type="ORF">FLAT13_03113</name>
</gene>
<name>A0A6V6Z2W1_9FLAO</name>
<feature type="signal peptide" evidence="2">
    <location>
        <begin position="1"/>
        <end position="19"/>
    </location>
</feature>
<proteinExistence type="predicted"/>
<feature type="chain" id="PRO_5027653426" evidence="2">
    <location>
        <begin position="20"/>
        <end position="465"/>
    </location>
</feature>
<dbReference type="EMBL" id="CAIJDP010000075">
    <property type="protein sequence ID" value="CAD0006073.1"/>
    <property type="molecule type" value="Genomic_DNA"/>
</dbReference>
<evidence type="ECO:0000256" key="2">
    <source>
        <dbReference type="SAM" id="SignalP"/>
    </source>
</evidence>
<reference evidence="3 4" key="1">
    <citation type="submission" date="2020-06" db="EMBL/GenBank/DDBJ databases">
        <authorList>
            <person name="Criscuolo A."/>
        </authorList>
    </citation>
    <scope>NUCLEOTIDE SEQUENCE [LARGE SCALE GENOMIC DNA]</scope>
    <source>
        <strain evidence="4">CIP 111411</strain>
    </source>
</reference>
<keyword evidence="4" id="KW-1185">Reference proteome</keyword>
<evidence type="ECO:0000256" key="1">
    <source>
        <dbReference type="SAM" id="Coils"/>
    </source>
</evidence>
<evidence type="ECO:0000313" key="4">
    <source>
        <dbReference type="Proteomes" id="UP000530060"/>
    </source>
</evidence>